<comment type="similarity">
    <text evidence="9">Belongs to the MntA antitoxin family.</text>
</comment>
<sequence>MAKKRAVKTLEEVIEVLQKYKEEISQKYKVKEIGVFGSFVRGEQKRGSDVDMLVEYYELPDLLELIDLELYLSRLLKKKVDLIEKSGIRKELKEKILNEAIYL</sequence>
<evidence type="ECO:0000313" key="11">
    <source>
        <dbReference type="EMBL" id="GER93791.1"/>
    </source>
</evidence>
<dbReference type="PANTHER" id="PTHR33571:SF19">
    <property type="entry name" value="PROTEIN ADENYLYLTRANSFERASE MJ0128-RELATED"/>
    <property type="match status" value="1"/>
</dbReference>
<reference evidence="11" key="1">
    <citation type="submission" date="2019-10" db="EMBL/GenBank/DDBJ databases">
        <title>Metagenomic sequencing of thiosulfate-disproportionating enrichment culture.</title>
        <authorList>
            <person name="Umezawa K."/>
            <person name="Kojima H."/>
            <person name="Fukui M."/>
        </authorList>
    </citation>
    <scope>NUCLEOTIDE SEQUENCE</scope>
    <source>
        <strain evidence="11">45J</strain>
    </source>
</reference>
<evidence type="ECO:0000256" key="9">
    <source>
        <dbReference type="ARBA" id="ARBA00038276"/>
    </source>
</evidence>
<dbReference type="AlphaFoldDB" id="A0A5J4L4N8"/>
<evidence type="ECO:0000256" key="2">
    <source>
        <dbReference type="ARBA" id="ARBA00022649"/>
    </source>
</evidence>
<dbReference type="GO" id="GO:0046872">
    <property type="term" value="F:metal ion binding"/>
    <property type="evidence" value="ECO:0007669"/>
    <property type="project" value="UniProtKB-KW"/>
</dbReference>
<keyword evidence="5" id="KW-0479">Metal-binding</keyword>
<dbReference type="InterPro" id="IPR043519">
    <property type="entry name" value="NT_sf"/>
</dbReference>
<comment type="caution">
    <text evidence="11">The sequence shown here is derived from an EMBL/GenBank/DDBJ whole genome shotgun (WGS) entry which is preliminary data.</text>
</comment>
<dbReference type="GO" id="GO:0016779">
    <property type="term" value="F:nucleotidyltransferase activity"/>
    <property type="evidence" value="ECO:0007669"/>
    <property type="project" value="UniProtKB-KW"/>
</dbReference>
<comment type="cofactor">
    <cofactor evidence="1">
        <name>Mg(2+)</name>
        <dbReference type="ChEBI" id="CHEBI:18420"/>
    </cofactor>
</comment>
<dbReference type="EMBL" id="BLAB01000001">
    <property type="protein sequence ID" value="GER93791.1"/>
    <property type="molecule type" value="Genomic_DNA"/>
</dbReference>
<keyword evidence="3 11" id="KW-0808">Transferase</keyword>
<evidence type="ECO:0000256" key="8">
    <source>
        <dbReference type="ARBA" id="ARBA00022842"/>
    </source>
</evidence>
<keyword evidence="2" id="KW-1277">Toxin-antitoxin system</keyword>
<accession>A0A5J4L4N8</accession>
<evidence type="ECO:0000256" key="3">
    <source>
        <dbReference type="ARBA" id="ARBA00022679"/>
    </source>
</evidence>
<gene>
    <name evidence="11" type="ORF">A45J_1547</name>
</gene>
<evidence type="ECO:0000256" key="5">
    <source>
        <dbReference type="ARBA" id="ARBA00022723"/>
    </source>
</evidence>
<dbReference type="Pfam" id="PF01909">
    <property type="entry name" value="NTP_transf_2"/>
    <property type="match status" value="1"/>
</dbReference>
<dbReference type="InterPro" id="IPR002934">
    <property type="entry name" value="Polymerase_NTP_transf_dom"/>
</dbReference>
<evidence type="ECO:0000256" key="4">
    <source>
        <dbReference type="ARBA" id="ARBA00022695"/>
    </source>
</evidence>
<evidence type="ECO:0000256" key="7">
    <source>
        <dbReference type="ARBA" id="ARBA00022840"/>
    </source>
</evidence>
<name>A0A5J4L4N8_9ZZZZ</name>
<keyword evidence="4" id="KW-0548">Nucleotidyltransferase</keyword>
<feature type="domain" description="Polymerase nucleotidyl transferase" evidence="10">
    <location>
        <begin position="18"/>
        <end position="103"/>
    </location>
</feature>
<keyword evidence="8" id="KW-0460">Magnesium</keyword>
<dbReference type="Gene3D" id="3.30.460.10">
    <property type="entry name" value="Beta Polymerase, domain 2"/>
    <property type="match status" value="1"/>
</dbReference>
<dbReference type="SUPFAM" id="SSF81301">
    <property type="entry name" value="Nucleotidyltransferase"/>
    <property type="match status" value="1"/>
</dbReference>
<proteinExistence type="inferred from homology"/>
<protein>
    <submittedName>
        <fullName evidence="11">Nucleotidyltransferase</fullName>
    </submittedName>
</protein>
<dbReference type="CDD" id="cd05403">
    <property type="entry name" value="NT_KNTase_like"/>
    <property type="match status" value="1"/>
</dbReference>
<keyword evidence="6" id="KW-0547">Nucleotide-binding</keyword>
<dbReference type="PANTHER" id="PTHR33571">
    <property type="entry name" value="SSL8005 PROTEIN"/>
    <property type="match status" value="1"/>
</dbReference>
<dbReference type="GO" id="GO:0005524">
    <property type="term" value="F:ATP binding"/>
    <property type="evidence" value="ECO:0007669"/>
    <property type="project" value="UniProtKB-KW"/>
</dbReference>
<evidence type="ECO:0000259" key="10">
    <source>
        <dbReference type="Pfam" id="PF01909"/>
    </source>
</evidence>
<evidence type="ECO:0000256" key="1">
    <source>
        <dbReference type="ARBA" id="ARBA00001946"/>
    </source>
</evidence>
<evidence type="ECO:0000256" key="6">
    <source>
        <dbReference type="ARBA" id="ARBA00022741"/>
    </source>
</evidence>
<organism evidence="11">
    <name type="scientific">hot springs metagenome</name>
    <dbReference type="NCBI Taxonomy" id="433727"/>
    <lineage>
        <taxon>unclassified sequences</taxon>
        <taxon>metagenomes</taxon>
        <taxon>ecological metagenomes</taxon>
    </lineage>
</organism>
<dbReference type="InterPro" id="IPR052038">
    <property type="entry name" value="Type-VII_TA_antitoxin"/>
</dbReference>
<keyword evidence="7" id="KW-0067">ATP-binding</keyword>